<dbReference type="EMBL" id="MF063068">
    <property type="protein sequence ID" value="ARV77226.1"/>
    <property type="molecule type" value="Genomic_DNA"/>
</dbReference>
<reference evidence="2 3" key="1">
    <citation type="submission" date="2017-05" db="EMBL/GenBank/DDBJ databases">
        <authorList>
            <person name="Song R."/>
            <person name="Chenine A.L."/>
            <person name="Ruprecht R.M."/>
        </authorList>
    </citation>
    <scope>NUCLEOTIDE SEQUENCE [LARGE SCALE GENOMIC DNA]</scope>
</reference>
<gene>
    <name evidence="2" type="ORF">NOXIFER_55</name>
</gene>
<dbReference type="Proteomes" id="UP000224829">
    <property type="component" value="Segment"/>
</dbReference>
<proteinExistence type="predicted"/>
<feature type="coiled-coil region" evidence="1">
    <location>
        <begin position="43"/>
        <end position="70"/>
    </location>
</feature>
<evidence type="ECO:0000313" key="2">
    <source>
        <dbReference type="EMBL" id="ARV77226.1"/>
    </source>
</evidence>
<dbReference type="OrthoDB" id="39281at10239"/>
<protein>
    <submittedName>
        <fullName evidence="2">Uncharacterized protein</fullName>
    </submittedName>
</protein>
<keyword evidence="3" id="KW-1185">Reference proteome</keyword>
<sequence length="134" mass="15020">MPTYIPTMSMMGWTGTPHEKAAYMIGCFIAANYSQSTALYGKITTLQYLVKKYAQRLDQLENELRTLFEEKVNATFPGVATSTVYVRQTTEDNPAIWSISLICEITENGRVYTIGKLVQFNNSVMTKISDIANG</sequence>
<evidence type="ECO:0000256" key="1">
    <source>
        <dbReference type="SAM" id="Coils"/>
    </source>
</evidence>
<keyword evidence="1" id="KW-0175">Coiled coil</keyword>
<evidence type="ECO:0000313" key="3">
    <source>
        <dbReference type="Proteomes" id="UP000224829"/>
    </source>
</evidence>
<organism evidence="2 3">
    <name type="scientific">Pseudomonas phage Noxifer</name>
    <dbReference type="NCBI Taxonomy" id="2006684"/>
    <lineage>
        <taxon>Viruses</taxon>
        <taxon>Duplodnaviria</taxon>
        <taxon>Heunggongvirae</taxon>
        <taxon>Uroviricota</taxon>
        <taxon>Caudoviricetes</taxon>
        <taxon>Chimalliviridae</taxon>
        <taxon>Noxifervirus</taxon>
        <taxon>Noxifervirus noxifer</taxon>
    </lineage>
</organism>
<name>A0A1Y0SZW9_9CAUD</name>
<accession>A0A1Y0SZW9</accession>